<evidence type="ECO:0000313" key="3">
    <source>
        <dbReference type="Proteomes" id="UP000824782"/>
    </source>
</evidence>
<reference evidence="2" key="1">
    <citation type="thesis" date="2020" institute="ProQuest LLC" country="789 East Eisenhower Parkway, Ann Arbor, MI, USA">
        <title>Comparative Genomics and Chromosome Evolution.</title>
        <authorList>
            <person name="Mudd A.B."/>
        </authorList>
    </citation>
    <scope>NUCLEOTIDE SEQUENCE</scope>
    <source>
        <strain evidence="2">237g6f4</strain>
        <tissue evidence="2">Blood</tissue>
    </source>
</reference>
<evidence type="ECO:0000313" key="2">
    <source>
        <dbReference type="EMBL" id="KAG8535274.1"/>
    </source>
</evidence>
<name>A0AAV6YJ31_ENGPU</name>
<keyword evidence="3" id="KW-1185">Reference proteome</keyword>
<dbReference type="Proteomes" id="UP000824782">
    <property type="component" value="Unassembled WGS sequence"/>
</dbReference>
<feature type="region of interest" description="Disordered" evidence="1">
    <location>
        <begin position="48"/>
        <end position="88"/>
    </location>
</feature>
<organism evidence="2 3">
    <name type="scientific">Engystomops pustulosus</name>
    <name type="common">Tungara frog</name>
    <name type="synonym">Physalaemus pustulosus</name>
    <dbReference type="NCBI Taxonomy" id="76066"/>
    <lineage>
        <taxon>Eukaryota</taxon>
        <taxon>Metazoa</taxon>
        <taxon>Chordata</taxon>
        <taxon>Craniata</taxon>
        <taxon>Vertebrata</taxon>
        <taxon>Euteleostomi</taxon>
        <taxon>Amphibia</taxon>
        <taxon>Batrachia</taxon>
        <taxon>Anura</taxon>
        <taxon>Neobatrachia</taxon>
        <taxon>Hyloidea</taxon>
        <taxon>Leptodactylidae</taxon>
        <taxon>Leiuperinae</taxon>
        <taxon>Engystomops</taxon>
    </lineage>
</organism>
<dbReference type="EMBL" id="WNYA01072107">
    <property type="protein sequence ID" value="KAG8535274.1"/>
    <property type="molecule type" value="Genomic_DNA"/>
</dbReference>
<protein>
    <submittedName>
        <fullName evidence="2">Uncharacterized protein</fullName>
    </submittedName>
</protein>
<comment type="caution">
    <text evidence="2">The sequence shown here is derived from an EMBL/GenBank/DDBJ whole genome shotgun (WGS) entry which is preliminary data.</text>
</comment>
<sequence length="144" mass="15232">VCDEPISPGGHTVDLSPVTAPSPGNLQSQSIADEIIAAVESDACRRNQLSATPARKRSASESFSNSPDLELSSPRLSRSVDPQMQAAPCQFFSQPQDRCYSTEGESERMTAYASVDAAVPEEMHLPSNDHLATGGALLGNAICK</sequence>
<dbReference type="AlphaFoldDB" id="A0AAV6YJ31"/>
<feature type="non-terminal residue" evidence="2">
    <location>
        <position position="1"/>
    </location>
</feature>
<feature type="region of interest" description="Disordered" evidence="1">
    <location>
        <begin position="1"/>
        <end position="27"/>
    </location>
</feature>
<feature type="non-terminal residue" evidence="2">
    <location>
        <position position="144"/>
    </location>
</feature>
<evidence type="ECO:0000256" key="1">
    <source>
        <dbReference type="SAM" id="MobiDB-lite"/>
    </source>
</evidence>
<proteinExistence type="predicted"/>
<gene>
    <name evidence="2" type="ORF">GDO81_028941</name>
</gene>
<accession>A0AAV6YJ31</accession>